<feature type="binding site" evidence="5">
    <location>
        <position position="50"/>
    </location>
    <ligand>
        <name>FAD</name>
        <dbReference type="ChEBI" id="CHEBI:57692"/>
    </ligand>
</feature>
<dbReference type="SUPFAM" id="SSF51905">
    <property type="entry name" value="FAD/NAD(P)-binding domain"/>
    <property type="match status" value="1"/>
</dbReference>
<feature type="domain" description="FAD-binding" evidence="6">
    <location>
        <begin position="7"/>
        <end position="174"/>
    </location>
</feature>
<accession>A0A2W5G926</accession>
<comment type="similarity">
    <text evidence="5">Belongs to the aromatic-ring hydroxylase family. TetX subfamily.</text>
</comment>
<comment type="cofactor">
    <cofactor evidence="5">
        <name>FAD</name>
        <dbReference type="ChEBI" id="CHEBI:57692"/>
    </cofactor>
</comment>
<dbReference type="Proteomes" id="UP000249645">
    <property type="component" value="Unassembled WGS sequence"/>
</dbReference>
<comment type="subunit">
    <text evidence="5">Monomer.</text>
</comment>
<dbReference type="GO" id="GO:0005737">
    <property type="term" value="C:cytoplasm"/>
    <property type="evidence" value="ECO:0007669"/>
    <property type="project" value="UniProtKB-SubCell"/>
</dbReference>
<dbReference type="GO" id="GO:0046677">
    <property type="term" value="P:response to antibiotic"/>
    <property type="evidence" value="ECO:0007669"/>
    <property type="project" value="InterPro"/>
</dbReference>
<evidence type="ECO:0000259" key="6">
    <source>
        <dbReference type="Pfam" id="PF01494"/>
    </source>
</evidence>
<evidence type="ECO:0000256" key="2">
    <source>
        <dbReference type="ARBA" id="ARBA00022827"/>
    </source>
</evidence>
<dbReference type="InterPro" id="IPR002938">
    <property type="entry name" value="FAD-bd"/>
</dbReference>
<evidence type="ECO:0000313" key="7">
    <source>
        <dbReference type="EMBL" id="PZP42026.1"/>
    </source>
</evidence>
<evidence type="ECO:0000256" key="5">
    <source>
        <dbReference type="HAMAP-Rule" id="MF_00845"/>
    </source>
</evidence>
<dbReference type="PANTHER" id="PTHR46972:SF1">
    <property type="entry name" value="FAD DEPENDENT OXIDOREDUCTASE DOMAIN-CONTAINING PROTEIN"/>
    <property type="match status" value="1"/>
</dbReference>
<name>A0A2W5G926_9SPHI</name>
<feature type="binding site" evidence="5">
    <location>
        <position position="306"/>
    </location>
    <ligand>
        <name>FAD</name>
        <dbReference type="ChEBI" id="CHEBI:57692"/>
    </ligand>
</feature>
<dbReference type="GO" id="GO:0004497">
    <property type="term" value="F:monooxygenase activity"/>
    <property type="evidence" value="ECO:0007669"/>
    <property type="project" value="UniProtKB-UniRule"/>
</dbReference>
<keyword evidence="2 5" id="KW-0274">FAD</keyword>
<dbReference type="EC" id="1.14.13.-" evidence="5"/>
<evidence type="ECO:0000313" key="8">
    <source>
        <dbReference type="Proteomes" id="UP000249645"/>
    </source>
</evidence>
<keyword evidence="1 5" id="KW-0285">Flavoprotein</keyword>
<comment type="catalytic activity">
    <reaction evidence="5">
        <text>a tetracycline + NADPH + O2 + H(+) = an 11a-hydroxytetracycline + NADP(+) + H2O</text>
        <dbReference type="Rhea" id="RHEA:61444"/>
        <dbReference type="ChEBI" id="CHEBI:15377"/>
        <dbReference type="ChEBI" id="CHEBI:15378"/>
        <dbReference type="ChEBI" id="CHEBI:15379"/>
        <dbReference type="ChEBI" id="CHEBI:57783"/>
        <dbReference type="ChEBI" id="CHEBI:58349"/>
        <dbReference type="ChEBI" id="CHEBI:144644"/>
        <dbReference type="ChEBI" id="CHEBI:144645"/>
    </reaction>
</comment>
<gene>
    <name evidence="7" type="ORF">DI598_17425</name>
</gene>
<dbReference type="InterPro" id="IPR043683">
    <property type="entry name" value="TetX_monooxygenase"/>
</dbReference>
<keyword evidence="5" id="KW-0547">Nucleotide-binding</keyword>
<sequence length="389" mass="43596">MLLKNKKVAIIGGGPGGLTLARLLQNGGVNVKVYERDVDQNARVQGAPLDLHDQSGLAALRKAGLIEEFKKNYMVGADREKILNPKGEIFFNDHDMDLGEDFGHKHFRPEIDRGVLRKMLLASLNPEVVIWNCHFLSMEKQGEGWLLHFKNQKDEYADVVIAADGANSKIRSYVTDIKAFYSGITMLEGNIPNAKENAPNVFKLLNGGKIMAFGDKQNILMGQKGDGEIGYYLSFKTDESWTNTNNLDFTNKAQILGWFKTNYNDWDPMWYELFDNVLLPFVPRPINCFPLDQNWQSQPNVTLLGDAAHLMPPFAGEGVNMAMLDAMELSETLLSNQYATILEAIQNYESNMLPRASAIAKESLENGERMHDADALETMVGFFSHLGLK</sequence>
<evidence type="ECO:0000256" key="1">
    <source>
        <dbReference type="ARBA" id="ARBA00022630"/>
    </source>
</evidence>
<dbReference type="InterPro" id="IPR036188">
    <property type="entry name" value="FAD/NAD-bd_sf"/>
</dbReference>
<comment type="domain">
    <text evidence="5">Consists of an N-terminal FAD-binding domain with a Rossman fold and a C-terminal substrate-binding domain.</text>
</comment>
<dbReference type="PRINTS" id="PR00420">
    <property type="entry name" value="RNGMNOXGNASE"/>
</dbReference>
<comment type="function">
    <text evidence="5">An FAD-requiring monooxygenase active on some tetracycline antibiotic derivatives, which leads to their inactivation. Hydroxylates carbon 11a of tetracycline and some analogs.</text>
</comment>
<evidence type="ECO:0000256" key="4">
    <source>
        <dbReference type="ARBA" id="ARBA00023033"/>
    </source>
</evidence>
<feature type="domain" description="FAD-binding" evidence="6">
    <location>
        <begin position="297"/>
        <end position="361"/>
    </location>
</feature>
<dbReference type="HAMAP" id="MF_00845">
    <property type="entry name" value="TetX_monooxygenase"/>
    <property type="match status" value="1"/>
</dbReference>
<dbReference type="PANTHER" id="PTHR46972">
    <property type="entry name" value="MONOOXYGENASE ASQM-RELATED"/>
    <property type="match status" value="1"/>
</dbReference>
<comment type="subcellular location">
    <subcellularLocation>
        <location evidence="5">Cytoplasm</location>
    </subcellularLocation>
</comment>
<feature type="binding site" evidence="5">
    <location>
        <position position="43"/>
    </location>
    <ligand>
        <name>NADPH</name>
        <dbReference type="ChEBI" id="CHEBI:57783"/>
    </ligand>
</feature>
<keyword evidence="3 5" id="KW-0560">Oxidoreductase</keyword>
<keyword evidence="4 5" id="KW-0503">Monooxygenase</keyword>
<dbReference type="EMBL" id="QFOI01000460">
    <property type="protein sequence ID" value="PZP42026.1"/>
    <property type="molecule type" value="Genomic_DNA"/>
</dbReference>
<dbReference type="Gene3D" id="3.50.50.60">
    <property type="entry name" value="FAD/NAD(P)-binding domain"/>
    <property type="match status" value="1"/>
</dbReference>
<protein>
    <recommendedName>
        <fullName evidence="5">Flavin-dependent monooxygenase</fullName>
    </recommendedName>
    <alternativeName>
        <fullName evidence="5">TetX monooxygenase</fullName>
        <shortName evidence="5">TetX</shortName>
        <ecNumber evidence="5">1.14.13.-</ecNumber>
    </alternativeName>
</protein>
<organism evidence="7 8">
    <name type="scientific">Pseudopedobacter saltans</name>
    <dbReference type="NCBI Taxonomy" id="151895"/>
    <lineage>
        <taxon>Bacteria</taxon>
        <taxon>Pseudomonadati</taxon>
        <taxon>Bacteroidota</taxon>
        <taxon>Sphingobacteriia</taxon>
        <taxon>Sphingobacteriales</taxon>
        <taxon>Sphingobacteriaceae</taxon>
        <taxon>Pseudopedobacter</taxon>
    </lineage>
</organism>
<keyword evidence="5" id="KW-0521">NADP</keyword>
<proteinExistence type="inferred from homology"/>
<comment type="caution">
    <text evidence="7">The sequence shown here is derived from an EMBL/GenBank/DDBJ whole genome shotgun (WGS) entry which is preliminary data.</text>
</comment>
<dbReference type="AlphaFoldDB" id="A0A2W5G926"/>
<keyword evidence="5" id="KW-0963">Cytoplasm</keyword>
<evidence type="ECO:0000256" key="3">
    <source>
        <dbReference type="ARBA" id="ARBA00023002"/>
    </source>
</evidence>
<dbReference type="GO" id="GO:0071949">
    <property type="term" value="F:FAD binding"/>
    <property type="evidence" value="ECO:0007669"/>
    <property type="project" value="InterPro"/>
</dbReference>
<feature type="binding site" evidence="5">
    <location>
        <position position="113"/>
    </location>
    <ligand>
        <name>FAD</name>
        <dbReference type="ChEBI" id="CHEBI:57692"/>
    </ligand>
</feature>
<dbReference type="Pfam" id="PF01494">
    <property type="entry name" value="FAD_binding_3"/>
    <property type="match status" value="2"/>
</dbReference>
<reference evidence="7 8" key="1">
    <citation type="submission" date="2017-11" db="EMBL/GenBank/DDBJ databases">
        <title>Infants hospitalized years apart are colonized by the same room-sourced microbial strains.</title>
        <authorList>
            <person name="Brooks B."/>
            <person name="Olm M.R."/>
            <person name="Firek B.A."/>
            <person name="Baker R."/>
            <person name="Thomas B.C."/>
            <person name="Morowitz M.J."/>
            <person name="Banfield J.F."/>
        </authorList>
    </citation>
    <scope>NUCLEOTIDE SEQUENCE [LARGE SCALE GENOMIC DNA]</scope>
    <source>
        <strain evidence="7">S2_009_000_R2_76</strain>
    </source>
</reference>